<protein>
    <submittedName>
        <fullName evidence="3">Pilus assembly protein CpaF</fullName>
    </submittedName>
</protein>
<dbReference type="PANTHER" id="PTHR30486:SF6">
    <property type="entry name" value="TYPE IV PILUS RETRACTATION ATPASE PILT"/>
    <property type="match status" value="1"/>
</dbReference>
<dbReference type="InterPro" id="IPR027417">
    <property type="entry name" value="P-loop_NTPase"/>
</dbReference>
<dbReference type="InterPro" id="IPR022399">
    <property type="entry name" value="TadA-like_ATPase"/>
</dbReference>
<evidence type="ECO:0000259" key="2">
    <source>
        <dbReference type="Pfam" id="PF00437"/>
    </source>
</evidence>
<dbReference type="OrthoDB" id="9810761at2"/>
<organism evidence="3 4">
    <name type="scientific">Microbacterium saperdae</name>
    <dbReference type="NCBI Taxonomy" id="69368"/>
    <lineage>
        <taxon>Bacteria</taxon>
        <taxon>Bacillati</taxon>
        <taxon>Actinomycetota</taxon>
        <taxon>Actinomycetes</taxon>
        <taxon>Micrococcales</taxon>
        <taxon>Microbacteriaceae</taxon>
        <taxon>Microbacterium</taxon>
    </lineage>
</organism>
<dbReference type="Proteomes" id="UP000317209">
    <property type="component" value="Unassembled WGS sequence"/>
</dbReference>
<name>A0A543BJR6_9MICO</name>
<evidence type="ECO:0000313" key="3">
    <source>
        <dbReference type="EMBL" id="TQL85080.1"/>
    </source>
</evidence>
<evidence type="ECO:0000256" key="1">
    <source>
        <dbReference type="ARBA" id="ARBA00006611"/>
    </source>
</evidence>
<dbReference type="EMBL" id="VFOX01000001">
    <property type="protein sequence ID" value="TQL85080.1"/>
    <property type="molecule type" value="Genomic_DNA"/>
</dbReference>
<proteinExistence type="inferred from homology"/>
<dbReference type="Gene3D" id="3.40.50.300">
    <property type="entry name" value="P-loop containing nucleotide triphosphate hydrolases"/>
    <property type="match status" value="1"/>
</dbReference>
<dbReference type="Gene3D" id="3.30.450.90">
    <property type="match status" value="1"/>
</dbReference>
<dbReference type="CDD" id="cd01130">
    <property type="entry name" value="VirB11-like_ATPase"/>
    <property type="match status" value="1"/>
</dbReference>
<dbReference type="GO" id="GO:0016887">
    <property type="term" value="F:ATP hydrolysis activity"/>
    <property type="evidence" value="ECO:0007669"/>
    <property type="project" value="InterPro"/>
</dbReference>
<dbReference type="AlphaFoldDB" id="A0A543BJR6"/>
<accession>A0A543BJR6</accession>
<dbReference type="NCBIfam" id="TIGR03819">
    <property type="entry name" value="heli_sec_ATPase"/>
    <property type="match status" value="1"/>
</dbReference>
<evidence type="ECO:0000313" key="4">
    <source>
        <dbReference type="Proteomes" id="UP000317209"/>
    </source>
</evidence>
<keyword evidence="4" id="KW-1185">Reference proteome</keyword>
<comment type="caution">
    <text evidence="3">The sequence shown here is derived from an EMBL/GenBank/DDBJ whole genome shotgun (WGS) entry which is preliminary data.</text>
</comment>
<dbReference type="InterPro" id="IPR050921">
    <property type="entry name" value="T4SS_GSP_E_ATPase"/>
</dbReference>
<sequence length="337" mass="35498">MADSFVIQPRRGGGASAADPLSSAAPLHVDAAFGPLAEHCADDTVTDIFVNGARGLFVDRGQGAEPVADWSASEREVRDLAVALVGLGGRHLDDQAACVDVRLASGIRVHAVLAPIATAGTALSIRVPRVHAADLDALAARGTVDERQQRWLRGLVESRANVLITGGTGTGKTTLLSALLSEAPPAERIVTIEDVAELRPRHPHHVALEARQANLEGAGEISLARLVRESLRMRPDRLIVGECRGEEVRELLSALNTGHDGGAGTLHASGLRDVPARLEALGALAGMDATALARQVVSAFTIVLHLERAPDGVRRIAQAGVFEMSGDRLGIEEVRPW</sequence>
<dbReference type="SUPFAM" id="SSF52540">
    <property type="entry name" value="P-loop containing nucleoside triphosphate hydrolases"/>
    <property type="match status" value="1"/>
</dbReference>
<reference evidence="3 4" key="1">
    <citation type="submission" date="2019-06" db="EMBL/GenBank/DDBJ databases">
        <title>Sequencing the genomes of 1000 actinobacteria strains.</title>
        <authorList>
            <person name="Klenk H.-P."/>
        </authorList>
    </citation>
    <scope>NUCLEOTIDE SEQUENCE [LARGE SCALE GENOMIC DNA]</scope>
    <source>
        <strain evidence="3 4">DSM 20169</strain>
    </source>
</reference>
<dbReference type="InterPro" id="IPR001482">
    <property type="entry name" value="T2SS/T4SS_dom"/>
</dbReference>
<gene>
    <name evidence="3" type="ORF">FB560_0678</name>
</gene>
<feature type="domain" description="Bacterial type II secretion system protein E" evidence="2">
    <location>
        <begin position="35"/>
        <end position="293"/>
    </location>
</feature>
<dbReference type="Pfam" id="PF00437">
    <property type="entry name" value="T2SSE"/>
    <property type="match status" value="1"/>
</dbReference>
<dbReference type="PANTHER" id="PTHR30486">
    <property type="entry name" value="TWITCHING MOTILITY PROTEIN PILT"/>
    <property type="match status" value="1"/>
</dbReference>
<comment type="similarity">
    <text evidence="1">Belongs to the GSP E family.</text>
</comment>
<dbReference type="RefSeq" id="WP_141871061.1">
    <property type="nucleotide sequence ID" value="NZ_VFOX01000001.1"/>
</dbReference>